<dbReference type="AlphaFoldDB" id="A0A1G8NFQ6"/>
<dbReference type="InterPro" id="IPR011102">
    <property type="entry name" value="Sig_transdc_His_kinase_HWE"/>
</dbReference>
<dbReference type="SUPFAM" id="SSF55874">
    <property type="entry name" value="ATPase domain of HSP90 chaperone/DNA topoisomerase II/histidine kinase"/>
    <property type="match status" value="1"/>
</dbReference>
<dbReference type="Gene3D" id="3.30.565.10">
    <property type="entry name" value="Histidine kinase-like ATPase, C-terminal domain"/>
    <property type="match status" value="1"/>
</dbReference>
<dbReference type="PANTHER" id="PTHR41523">
    <property type="entry name" value="TWO-COMPONENT SYSTEM SENSOR PROTEIN"/>
    <property type="match status" value="1"/>
</dbReference>
<dbReference type="SMART" id="SM00911">
    <property type="entry name" value="HWE_HK"/>
    <property type="match status" value="1"/>
</dbReference>
<dbReference type="GO" id="GO:0005524">
    <property type="term" value="F:ATP binding"/>
    <property type="evidence" value="ECO:0007669"/>
    <property type="project" value="UniProtKB-KW"/>
</dbReference>
<evidence type="ECO:0000313" key="9">
    <source>
        <dbReference type="EMBL" id="SDI78985.1"/>
    </source>
</evidence>
<name>A0A1G8NFQ6_9RHOB</name>
<keyword evidence="5" id="KW-0547">Nucleotide-binding</keyword>
<evidence type="ECO:0000256" key="3">
    <source>
        <dbReference type="ARBA" id="ARBA00022553"/>
    </source>
</evidence>
<dbReference type="EMBL" id="FNEJ01000010">
    <property type="protein sequence ID" value="SDI78985.1"/>
    <property type="molecule type" value="Genomic_DNA"/>
</dbReference>
<gene>
    <name evidence="9" type="ORF">SAMN04487993_101040</name>
</gene>
<keyword evidence="3" id="KW-0597">Phosphoprotein</keyword>
<keyword evidence="7" id="KW-0067">ATP-binding</keyword>
<dbReference type="InterPro" id="IPR036890">
    <property type="entry name" value="HATPase_C_sf"/>
</dbReference>
<dbReference type="PANTHER" id="PTHR41523:SF7">
    <property type="entry name" value="HISTIDINE KINASE"/>
    <property type="match status" value="1"/>
</dbReference>
<dbReference type="STRING" id="555512.SAMN04487993_101040"/>
<organism evidence="9 10">
    <name type="scientific">Salipiger marinus</name>
    <dbReference type="NCBI Taxonomy" id="555512"/>
    <lineage>
        <taxon>Bacteria</taxon>
        <taxon>Pseudomonadati</taxon>
        <taxon>Pseudomonadota</taxon>
        <taxon>Alphaproteobacteria</taxon>
        <taxon>Rhodobacterales</taxon>
        <taxon>Roseobacteraceae</taxon>
        <taxon>Salipiger</taxon>
    </lineage>
</organism>
<evidence type="ECO:0000256" key="6">
    <source>
        <dbReference type="ARBA" id="ARBA00022777"/>
    </source>
</evidence>
<dbReference type="Gene3D" id="3.30.450.20">
    <property type="entry name" value="PAS domain"/>
    <property type="match status" value="1"/>
</dbReference>
<dbReference type="RefSeq" id="WP_089847524.1">
    <property type="nucleotide sequence ID" value="NZ_FNEJ01000010.1"/>
</dbReference>
<evidence type="ECO:0000259" key="8">
    <source>
        <dbReference type="SMART" id="SM00911"/>
    </source>
</evidence>
<accession>A0A1G8NFQ6</accession>
<proteinExistence type="predicted"/>
<dbReference type="OrthoDB" id="489241at2"/>
<evidence type="ECO:0000313" key="10">
    <source>
        <dbReference type="Proteomes" id="UP000199093"/>
    </source>
</evidence>
<reference evidence="9 10" key="1">
    <citation type="submission" date="2016-10" db="EMBL/GenBank/DDBJ databases">
        <authorList>
            <person name="de Groot N.N."/>
        </authorList>
    </citation>
    <scope>NUCLEOTIDE SEQUENCE [LARGE SCALE GENOMIC DNA]</scope>
    <source>
        <strain evidence="9 10">DSM 26424</strain>
    </source>
</reference>
<keyword evidence="4" id="KW-0808">Transferase</keyword>
<evidence type="ECO:0000256" key="7">
    <source>
        <dbReference type="ARBA" id="ARBA00022840"/>
    </source>
</evidence>
<dbReference type="Pfam" id="PF07536">
    <property type="entry name" value="HWE_HK"/>
    <property type="match status" value="1"/>
</dbReference>
<dbReference type="Proteomes" id="UP000199093">
    <property type="component" value="Unassembled WGS sequence"/>
</dbReference>
<comment type="catalytic activity">
    <reaction evidence="1">
        <text>ATP + protein L-histidine = ADP + protein N-phospho-L-histidine.</text>
        <dbReference type="EC" id="2.7.13.3"/>
    </reaction>
</comment>
<protein>
    <recommendedName>
        <fullName evidence="2">histidine kinase</fullName>
        <ecNumber evidence="2">2.7.13.3</ecNumber>
    </recommendedName>
</protein>
<feature type="domain" description="Signal transduction histidine kinase HWE region" evidence="8">
    <location>
        <begin position="172"/>
        <end position="253"/>
    </location>
</feature>
<evidence type="ECO:0000256" key="4">
    <source>
        <dbReference type="ARBA" id="ARBA00022679"/>
    </source>
</evidence>
<sequence length="358" mass="39379">METVLPPARPFPATGGECSAILDALDWRSHPLGDPAAWPVELKTAVRICLTAKFATMVHWGPELFTFYNDAYAVRLGNKHPGHLGQPAKDWWSEMWDQLDPFFRKVLAGESYYTENARYTPDRDGIARDAYFTHSHSPIWSDSGEVAGIYLTVVETTPQIEAEARSAVLTNELRHRMKNTMTIVQSIVNQAMRRAATMQDAKRLINDQIGALARTNDLLTRSDGLDAPLGAIVASAAEIQGAFANRLSSEGPAVTLNPKAAIAFTMMLHELTTNAIKYGALSNDHGRVEVRWQLDGSALTLDWQEHDGPLVHAPERSGFGTRLLVALAGDLGGEPQVQYHADGLRCTLRSDLRAIIPD</sequence>
<dbReference type="GO" id="GO:0004673">
    <property type="term" value="F:protein histidine kinase activity"/>
    <property type="evidence" value="ECO:0007669"/>
    <property type="project" value="UniProtKB-EC"/>
</dbReference>
<dbReference type="EC" id="2.7.13.3" evidence="2"/>
<evidence type="ECO:0000256" key="1">
    <source>
        <dbReference type="ARBA" id="ARBA00000085"/>
    </source>
</evidence>
<evidence type="ECO:0000256" key="5">
    <source>
        <dbReference type="ARBA" id="ARBA00022741"/>
    </source>
</evidence>
<keyword evidence="10" id="KW-1185">Reference proteome</keyword>
<keyword evidence="6 9" id="KW-0418">Kinase</keyword>
<evidence type="ECO:0000256" key="2">
    <source>
        <dbReference type="ARBA" id="ARBA00012438"/>
    </source>
</evidence>